<dbReference type="EnsemblPlants" id="TraesCS7D02G246400.2">
    <property type="protein sequence ID" value="TraesCS7D02G246400.2"/>
    <property type="gene ID" value="TraesCS7D02G246400"/>
</dbReference>
<reference evidence="1" key="1">
    <citation type="submission" date="2018-08" db="EMBL/GenBank/DDBJ databases">
        <authorList>
            <person name="Rossello M."/>
        </authorList>
    </citation>
    <scope>NUCLEOTIDE SEQUENCE [LARGE SCALE GENOMIC DNA]</scope>
    <source>
        <strain evidence="1">cv. Chinese Spring</strain>
    </source>
</reference>
<evidence type="ECO:0000313" key="2">
    <source>
        <dbReference type="Proteomes" id="UP000019116"/>
    </source>
</evidence>
<keyword evidence="2" id="KW-1185">Reference proteome</keyword>
<dbReference type="Proteomes" id="UP000019116">
    <property type="component" value="Chromosome 7D"/>
</dbReference>
<evidence type="ECO:0000313" key="1">
    <source>
        <dbReference type="EnsemblPlants" id="TraesCS7D02G246400.2"/>
    </source>
</evidence>
<proteinExistence type="predicted"/>
<dbReference type="Gramene" id="TraesRN7D0100569300.4">
    <property type="protein sequence ID" value="TraesRN7D0100569300.4"/>
    <property type="gene ID" value="TraesRN7D0100569300"/>
</dbReference>
<name>A0A3B6TDQ5_WHEAT</name>
<sequence length="134" mass="14724">MFLNLISPSLLKHMSLLDLIIVLVSLKFAGTLDVSFEFRRRGSSHKILKFAGSAAASWQDGHKAVVASRRTKATDRISVKKHVQIAAASLASSTDQPLHLHPLRQAVSQSRKCMMLSASMMIADLLNHFLSLTT</sequence>
<protein>
    <submittedName>
        <fullName evidence="1">Uncharacterized protein</fullName>
    </submittedName>
</protein>
<dbReference type="AlphaFoldDB" id="A0A3B6TDQ5"/>
<reference evidence="1" key="2">
    <citation type="submission" date="2018-10" db="UniProtKB">
        <authorList>
            <consortium name="EnsemblPlants"/>
        </authorList>
    </citation>
    <scope>IDENTIFICATION</scope>
</reference>
<accession>A0A3B6TDQ5</accession>
<dbReference type="Gramene" id="TraesCS7D03G0551200.4">
    <property type="protein sequence ID" value="TraesCS7D03G0551200.4.CDS"/>
    <property type="gene ID" value="TraesCS7D03G0551200"/>
</dbReference>
<organism evidence="1">
    <name type="scientific">Triticum aestivum</name>
    <name type="common">Wheat</name>
    <dbReference type="NCBI Taxonomy" id="4565"/>
    <lineage>
        <taxon>Eukaryota</taxon>
        <taxon>Viridiplantae</taxon>
        <taxon>Streptophyta</taxon>
        <taxon>Embryophyta</taxon>
        <taxon>Tracheophyta</taxon>
        <taxon>Spermatophyta</taxon>
        <taxon>Magnoliopsida</taxon>
        <taxon>Liliopsida</taxon>
        <taxon>Poales</taxon>
        <taxon>Poaceae</taxon>
        <taxon>BOP clade</taxon>
        <taxon>Pooideae</taxon>
        <taxon>Triticodae</taxon>
        <taxon>Triticeae</taxon>
        <taxon>Triticinae</taxon>
        <taxon>Triticum</taxon>
    </lineage>
</organism>
<dbReference type="Gramene" id="TraesCS7D02G246400.2">
    <property type="protein sequence ID" value="TraesCS7D02G246400.2"/>
    <property type="gene ID" value="TraesCS7D02G246400"/>
</dbReference>